<dbReference type="Proteomes" id="UP000076603">
    <property type="component" value="Unassembled WGS sequence"/>
</dbReference>
<comment type="caution">
    <text evidence="1">The sequence shown here is derived from an EMBL/GenBank/DDBJ whole genome shotgun (WGS) entry which is preliminary data.</text>
</comment>
<dbReference type="STRING" id="1121326.CLMAG_43890"/>
<evidence type="ECO:0000313" key="1">
    <source>
        <dbReference type="EMBL" id="KZL90617.1"/>
    </source>
</evidence>
<keyword evidence="2" id="KW-1185">Reference proteome</keyword>
<sequence length="250" mass="27959">MIDGSSVTILPWDTGYDYEGNYKLIIGDNIESDDGIKIKYTSTMPFTIKSKSASLGLGKTETEYVNNEKSYDWYINQDNTGKYSSINSGPAAVAMAIKWTTPSSDKSVADIRDAYENSGTAWNISTITSYLKSANINYSSCDDISEDSLKTQLKNGNILIVNLNPQYINYNNSSESKLGRFHVVDGNTYTVIIKGYKVVDNNTYFEIYDPFYNNIEYSDGSPRGKNDYYSANEVLNSLKAESVYPIVINK</sequence>
<dbReference type="RefSeq" id="WP_066626945.1">
    <property type="nucleotide sequence ID" value="NZ_LWAE01000005.1"/>
</dbReference>
<proteinExistence type="predicted"/>
<dbReference type="EMBL" id="LWAE01000005">
    <property type="protein sequence ID" value="KZL90617.1"/>
    <property type="molecule type" value="Genomic_DNA"/>
</dbReference>
<dbReference type="OrthoDB" id="791575at2"/>
<name>A0A162S0B7_9CLOT</name>
<evidence type="ECO:0008006" key="3">
    <source>
        <dbReference type="Google" id="ProtNLM"/>
    </source>
</evidence>
<evidence type="ECO:0000313" key="2">
    <source>
        <dbReference type="Proteomes" id="UP000076603"/>
    </source>
</evidence>
<protein>
    <recommendedName>
        <fullName evidence="3">Peptidase C39-like domain-containing protein</fullName>
    </recommendedName>
</protein>
<organism evidence="1 2">
    <name type="scientific">Clostridium magnum DSM 2767</name>
    <dbReference type="NCBI Taxonomy" id="1121326"/>
    <lineage>
        <taxon>Bacteria</taxon>
        <taxon>Bacillati</taxon>
        <taxon>Bacillota</taxon>
        <taxon>Clostridia</taxon>
        <taxon>Eubacteriales</taxon>
        <taxon>Clostridiaceae</taxon>
        <taxon>Clostridium</taxon>
    </lineage>
</organism>
<reference evidence="1 2" key="1">
    <citation type="submission" date="2016-04" db="EMBL/GenBank/DDBJ databases">
        <title>Genome sequence of Clostridium magnum DSM 2767.</title>
        <authorList>
            <person name="Poehlein A."/>
            <person name="Uhlig R."/>
            <person name="Fischer R."/>
            <person name="Bahl H."/>
            <person name="Daniel R."/>
        </authorList>
    </citation>
    <scope>NUCLEOTIDE SEQUENCE [LARGE SCALE GENOMIC DNA]</scope>
    <source>
        <strain evidence="1 2">DSM 2767</strain>
    </source>
</reference>
<dbReference type="AlphaFoldDB" id="A0A162S0B7"/>
<dbReference type="PATRIC" id="fig|1121326.3.peg.4454"/>
<accession>A0A162S0B7</accession>
<gene>
    <name evidence="1" type="ORF">CLMAG_43890</name>
</gene>